<dbReference type="NCBIfam" id="TIGR01313">
    <property type="entry name" value="therm_gnt_kin"/>
    <property type="match status" value="1"/>
</dbReference>
<protein>
    <recommendedName>
        <fullName evidence="3 10">Gluconokinase</fullName>
        <ecNumber evidence="3 10">2.7.1.12</ecNumber>
    </recommendedName>
</protein>
<dbReference type="Proteomes" id="UP000225548">
    <property type="component" value="Unassembled WGS sequence"/>
</dbReference>
<dbReference type="InterPro" id="IPR006001">
    <property type="entry name" value="Therm_gnt_kin"/>
</dbReference>
<dbReference type="Pfam" id="PF01202">
    <property type="entry name" value="SKI"/>
    <property type="match status" value="1"/>
</dbReference>
<dbReference type="EMBL" id="PDJG01000001">
    <property type="protein sequence ID" value="PFG33198.1"/>
    <property type="molecule type" value="Genomic_DNA"/>
</dbReference>
<keyword evidence="8" id="KW-0311">Gluconate utilization</keyword>
<evidence type="ECO:0000256" key="1">
    <source>
        <dbReference type="ARBA" id="ARBA00004761"/>
    </source>
</evidence>
<dbReference type="InterPro" id="IPR027417">
    <property type="entry name" value="P-loop_NTPase"/>
</dbReference>
<dbReference type="PANTHER" id="PTHR43442:SF3">
    <property type="entry name" value="GLUCONOKINASE-RELATED"/>
    <property type="match status" value="1"/>
</dbReference>
<proteinExistence type="inferred from homology"/>
<evidence type="ECO:0000256" key="7">
    <source>
        <dbReference type="ARBA" id="ARBA00022840"/>
    </source>
</evidence>
<comment type="catalytic activity">
    <reaction evidence="9 10">
        <text>D-gluconate + ATP = 6-phospho-D-gluconate + ADP + H(+)</text>
        <dbReference type="Rhea" id="RHEA:19433"/>
        <dbReference type="ChEBI" id="CHEBI:15378"/>
        <dbReference type="ChEBI" id="CHEBI:18391"/>
        <dbReference type="ChEBI" id="CHEBI:30616"/>
        <dbReference type="ChEBI" id="CHEBI:58759"/>
        <dbReference type="ChEBI" id="CHEBI:456216"/>
        <dbReference type="EC" id="2.7.1.12"/>
    </reaction>
</comment>
<dbReference type="PANTHER" id="PTHR43442">
    <property type="entry name" value="GLUCONOKINASE-RELATED"/>
    <property type="match status" value="1"/>
</dbReference>
<evidence type="ECO:0000256" key="6">
    <source>
        <dbReference type="ARBA" id="ARBA00022777"/>
    </source>
</evidence>
<comment type="caution">
    <text evidence="11">The sequence shown here is derived from an EMBL/GenBank/DDBJ whole genome shotgun (WGS) entry which is preliminary data.</text>
</comment>
<keyword evidence="4 10" id="KW-0808">Transferase</keyword>
<dbReference type="GO" id="GO:0019521">
    <property type="term" value="P:D-gluconate metabolic process"/>
    <property type="evidence" value="ECO:0007669"/>
    <property type="project" value="UniProtKB-KW"/>
</dbReference>
<keyword evidence="5 10" id="KW-0547">Nucleotide-binding</keyword>
<reference evidence="11 12" key="1">
    <citation type="submission" date="2017-10" db="EMBL/GenBank/DDBJ databases">
        <title>Sequencing the genomes of 1000 actinobacteria strains.</title>
        <authorList>
            <person name="Klenk H.-P."/>
        </authorList>
    </citation>
    <scope>NUCLEOTIDE SEQUENCE [LARGE SCALE GENOMIC DNA]</scope>
    <source>
        <strain evidence="11 12">DSM 18966</strain>
    </source>
</reference>
<comment type="similarity">
    <text evidence="2 10">Belongs to the gluconokinase GntK/GntV family.</text>
</comment>
<dbReference type="FunFam" id="3.40.50.300:FF:000522">
    <property type="entry name" value="Gluconokinase"/>
    <property type="match status" value="1"/>
</dbReference>
<keyword evidence="6 10" id="KW-0418">Kinase</keyword>
<evidence type="ECO:0000256" key="8">
    <source>
        <dbReference type="ARBA" id="ARBA00023064"/>
    </source>
</evidence>
<dbReference type="SUPFAM" id="SSF52540">
    <property type="entry name" value="P-loop containing nucleoside triphosphate hydrolases"/>
    <property type="match status" value="1"/>
</dbReference>
<dbReference type="GO" id="GO:0005524">
    <property type="term" value="F:ATP binding"/>
    <property type="evidence" value="ECO:0007669"/>
    <property type="project" value="UniProtKB-KW"/>
</dbReference>
<name>A0A2A9E2M0_9MICO</name>
<keyword evidence="7 10" id="KW-0067">ATP-binding</keyword>
<evidence type="ECO:0000256" key="2">
    <source>
        <dbReference type="ARBA" id="ARBA00008420"/>
    </source>
</evidence>
<dbReference type="GO" id="GO:0046316">
    <property type="term" value="F:gluconokinase activity"/>
    <property type="evidence" value="ECO:0007669"/>
    <property type="project" value="UniProtKB-EC"/>
</dbReference>
<keyword evidence="12" id="KW-1185">Reference proteome</keyword>
<dbReference type="CDD" id="cd02021">
    <property type="entry name" value="GntK"/>
    <property type="match status" value="1"/>
</dbReference>
<dbReference type="GO" id="GO:0005737">
    <property type="term" value="C:cytoplasm"/>
    <property type="evidence" value="ECO:0007669"/>
    <property type="project" value="TreeGrafter"/>
</dbReference>
<evidence type="ECO:0000313" key="12">
    <source>
        <dbReference type="Proteomes" id="UP000225548"/>
    </source>
</evidence>
<dbReference type="AlphaFoldDB" id="A0A2A9E2M0"/>
<organism evidence="11 12">
    <name type="scientific">Sanguibacter antarcticus</name>
    <dbReference type="NCBI Taxonomy" id="372484"/>
    <lineage>
        <taxon>Bacteria</taxon>
        <taxon>Bacillati</taxon>
        <taxon>Actinomycetota</taxon>
        <taxon>Actinomycetes</taxon>
        <taxon>Micrococcales</taxon>
        <taxon>Sanguibacteraceae</taxon>
        <taxon>Sanguibacter</taxon>
    </lineage>
</organism>
<evidence type="ECO:0000256" key="4">
    <source>
        <dbReference type="ARBA" id="ARBA00022679"/>
    </source>
</evidence>
<dbReference type="Gene3D" id="3.40.50.300">
    <property type="entry name" value="P-loop containing nucleotide triphosphate hydrolases"/>
    <property type="match status" value="1"/>
</dbReference>
<comment type="pathway">
    <text evidence="1">Carbohydrate acid metabolism.</text>
</comment>
<evidence type="ECO:0000256" key="3">
    <source>
        <dbReference type="ARBA" id="ARBA00012054"/>
    </source>
</evidence>
<dbReference type="InterPro" id="IPR031322">
    <property type="entry name" value="Shikimate/glucono_kinase"/>
</dbReference>
<accession>A0A2A9E2M0</accession>
<dbReference type="EC" id="2.7.1.12" evidence="3 10"/>
<gene>
    <name evidence="11" type="ORF">ATL42_1058</name>
</gene>
<sequence>MVVVMGVSGSGKSTIGALVANALGVPFVDADGLHPIANIEKMAAGTPLTDEDRWPWLAVVGQVLADASGGVVVACSALRRVYRDAIVAEAPGTVFVHLDGTKAVLTARLEGRSDHFMPPELLDSQLSTLEALDPDERGIVIDIDADVPSIIADAITRVPPLTTTRSAT</sequence>
<evidence type="ECO:0000256" key="9">
    <source>
        <dbReference type="ARBA" id="ARBA00048090"/>
    </source>
</evidence>
<evidence type="ECO:0000256" key="5">
    <source>
        <dbReference type="ARBA" id="ARBA00022741"/>
    </source>
</evidence>
<evidence type="ECO:0000313" key="11">
    <source>
        <dbReference type="EMBL" id="PFG33198.1"/>
    </source>
</evidence>
<evidence type="ECO:0000256" key="10">
    <source>
        <dbReference type="RuleBase" id="RU363066"/>
    </source>
</evidence>